<comment type="caution">
    <text evidence="1">The sequence shown here is derived from an EMBL/GenBank/DDBJ whole genome shotgun (WGS) entry which is preliminary data.</text>
</comment>
<name>A0A0M0KUR1_9BACI</name>
<evidence type="ECO:0008006" key="3">
    <source>
        <dbReference type="Google" id="ProtNLM"/>
    </source>
</evidence>
<dbReference type="InterPro" id="IPR019700">
    <property type="entry name" value="Sigma-G_inhibitor_Gin"/>
</dbReference>
<dbReference type="RefSeq" id="WP_053402933.1">
    <property type="nucleotide sequence ID" value="NZ_JAUKEN010000008.1"/>
</dbReference>
<dbReference type="PATRIC" id="fig|284581.3.peg.1797"/>
<sequence length="61" mass="7194">MLTTQETTCIVCEELKEEGIHIFSNFICVECEQKMVSTETDDVQYQYFIHQLKHISLSYSE</sequence>
<evidence type="ECO:0000313" key="1">
    <source>
        <dbReference type="EMBL" id="KOO42367.1"/>
    </source>
</evidence>
<gene>
    <name evidence="1" type="ORF">AMD01_18525</name>
</gene>
<dbReference type="EMBL" id="LILC01000025">
    <property type="protein sequence ID" value="KOO42367.1"/>
    <property type="molecule type" value="Genomic_DNA"/>
</dbReference>
<keyword evidence="2" id="KW-1185">Reference proteome</keyword>
<proteinExistence type="predicted"/>
<reference evidence="2" key="1">
    <citation type="submission" date="2015-08" db="EMBL/GenBank/DDBJ databases">
        <title>Fjat-14210 dsm16467.</title>
        <authorList>
            <person name="Liu B."/>
            <person name="Wang J."/>
            <person name="Zhu Y."/>
            <person name="Liu G."/>
            <person name="Chen Q."/>
            <person name="Chen Z."/>
            <person name="Lan J."/>
            <person name="Che J."/>
            <person name="Ge C."/>
            <person name="Shi H."/>
            <person name="Pan Z."/>
            <person name="Liu X."/>
        </authorList>
    </citation>
    <scope>NUCLEOTIDE SEQUENCE [LARGE SCALE GENOMIC DNA]</scope>
    <source>
        <strain evidence="2">DSM 16467</strain>
    </source>
</reference>
<accession>A0A0M0KUR1</accession>
<protein>
    <recommendedName>
        <fullName evidence="3">Inhibitor of sigma-G Gin</fullName>
    </recommendedName>
</protein>
<dbReference type="AlphaFoldDB" id="A0A0M0KUR1"/>
<dbReference type="OrthoDB" id="2886653at2"/>
<organism evidence="1 2">
    <name type="scientific">Priestia koreensis</name>
    <dbReference type="NCBI Taxonomy" id="284581"/>
    <lineage>
        <taxon>Bacteria</taxon>
        <taxon>Bacillati</taxon>
        <taxon>Bacillota</taxon>
        <taxon>Bacilli</taxon>
        <taxon>Bacillales</taxon>
        <taxon>Bacillaceae</taxon>
        <taxon>Priestia</taxon>
    </lineage>
</organism>
<dbReference type="STRING" id="284581.AMD01_18525"/>
<dbReference type="Proteomes" id="UP000037558">
    <property type="component" value="Unassembled WGS sequence"/>
</dbReference>
<dbReference type="Pfam" id="PF10764">
    <property type="entry name" value="Gin"/>
    <property type="match status" value="1"/>
</dbReference>
<evidence type="ECO:0000313" key="2">
    <source>
        <dbReference type="Proteomes" id="UP000037558"/>
    </source>
</evidence>